<dbReference type="GO" id="GO:0006952">
    <property type="term" value="P:defense response"/>
    <property type="evidence" value="ECO:0007669"/>
    <property type="project" value="UniProtKB-KW"/>
</dbReference>
<dbReference type="Gene3D" id="3.80.10.10">
    <property type="entry name" value="Ribonuclease Inhibitor"/>
    <property type="match status" value="1"/>
</dbReference>
<evidence type="ECO:0000256" key="2">
    <source>
        <dbReference type="ARBA" id="ARBA00022821"/>
    </source>
</evidence>
<evidence type="ECO:0000256" key="1">
    <source>
        <dbReference type="ARBA" id="ARBA00022737"/>
    </source>
</evidence>
<dbReference type="SUPFAM" id="SSF52047">
    <property type="entry name" value="RNI-like"/>
    <property type="match status" value="1"/>
</dbReference>
<comment type="caution">
    <text evidence="4">The sequence shown here is derived from an EMBL/GenBank/DDBJ whole genome shotgun (WGS) entry which is preliminary data.</text>
</comment>
<dbReference type="InterPro" id="IPR032675">
    <property type="entry name" value="LRR_dom_sf"/>
</dbReference>
<proteinExistence type="predicted"/>
<evidence type="ECO:0000313" key="5">
    <source>
        <dbReference type="Proteomes" id="UP001386955"/>
    </source>
</evidence>
<keyword evidence="1" id="KW-0677">Repeat</keyword>
<dbReference type="Proteomes" id="UP001386955">
    <property type="component" value="Unassembled WGS sequence"/>
</dbReference>
<dbReference type="EMBL" id="JAYMYS010000005">
    <property type="protein sequence ID" value="KAK7392868.1"/>
    <property type="molecule type" value="Genomic_DNA"/>
</dbReference>
<protein>
    <recommendedName>
        <fullName evidence="3">Disease resistance R13L4/SHOC-2-like LRR domain-containing protein</fullName>
    </recommendedName>
</protein>
<evidence type="ECO:0000259" key="3">
    <source>
        <dbReference type="Pfam" id="PF23598"/>
    </source>
</evidence>
<keyword evidence="2" id="KW-0611">Plant defense</keyword>
<dbReference type="PANTHER" id="PTHR36766">
    <property type="entry name" value="PLANT BROAD-SPECTRUM MILDEW RESISTANCE PROTEIN RPW8"/>
    <property type="match status" value="1"/>
</dbReference>
<feature type="domain" description="Disease resistance R13L4/SHOC-2-like LRR" evidence="3">
    <location>
        <begin position="4"/>
        <end position="178"/>
    </location>
</feature>
<dbReference type="PANTHER" id="PTHR36766:SF61">
    <property type="entry name" value="NB-ARC DOMAIN DISEASE RESISTANCE PROTEIN"/>
    <property type="match status" value="1"/>
</dbReference>
<dbReference type="Pfam" id="PF23598">
    <property type="entry name" value="LRR_14"/>
    <property type="match status" value="1"/>
</dbReference>
<dbReference type="InterPro" id="IPR055414">
    <property type="entry name" value="LRR_R13L4/SHOC2-like"/>
</dbReference>
<evidence type="ECO:0000313" key="4">
    <source>
        <dbReference type="EMBL" id="KAK7392868.1"/>
    </source>
</evidence>
<gene>
    <name evidence="4" type="ORF">VNO78_21318</name>
</gene>
<dbReference type="AlphaFoldDB" id="A0AAN9SF18"/>
<organism evidence="4 5">
    <name type="scientific">Psophocarpus tetragonolobus</name>
    <name type="common">Winged bean</name>
    <name type="synonym">Dolichos tetragonolobus</name>
    <dbReference type="NCBI Taxonomy" id="3891"/>
    <lineage>
        <taxon>Eukaryota</taxon>
        <taxon>Viridiplantae</taxon>
        <taxon>Streptophyta</taxon>
        <taxon>Embryophyta</taxon>
        <taxon>Tracheophyta</taxon>
        <taxon>Spermatophyta</taxon>
        <taxon>Magnoliopsida</taxon>
        <taxon>eudicotyledons</taxon>
        <taxon>Gunneridae</taxon>
        <taxon>Pentapetalae</taxon>
        <taxon>rosids</taxon>
        <taxon>fabids</taxon>
        <taxon>Fabales</taxon>
        <taxon>Fabaceae</taxon>
        <taxon>Papilionoideae</taxon>
        <taxon>50 kb inversion clade</taxon>
        <taxon>NPAAA clade</taxon>
        <taxon>indigoferoid/millettioid clade</taxon>
        <taxon>Phaseoleae</taxon>
        <taxon>Psophocarpus</taxon>
    </lineage>
</organism>
<name>A0AAN9SF18_PSOTE</name>
<reference evidence="4 5" key="1">
    <citation type="submission" date="2024-01" db="EMBL/GenBank/DDBJ databases">
        <title>The genomes of 5 underutilized Papilionoideae crops provide insights into root nodulation and disease resistanc.</title>
        <authorList>
            <person name="Jiang F."/>
        </authorList>
    </citation>
    <scope>NUCLEOTIDE SEQUENCE [LARGE SCALE GENOMIC DNA]</scope>
    <source>
        <strain evidence="4">DUOXIRENSHENG_FW03</strain>
        <tissue evidence="4">Leaves</tissue>
    </source>
</reference>
<sequence>MGLRTLIIYDKVTNEAFMNTLVSRYKYLRLLQLSNYGDESLPSSIGKLKHLRYLGLEYSEKLKRLPNSVCKLQNLQTLSLMLVILPHWLQGSMNTLHVLIISDCKNLKELPEWLPTLTCLKRLGISYCPNLLSLPDNMHHLTNLENLKIIGCPGLYKRYQTMIGQDWNKISHIRTVAIEIEE</sequence>
<accession>A0AAN9SF18</accession>
<keyword evidence="5" id="KW-1185">Reference proteome</keyword>